<proteinExistence type="predicted"/>
<feature type="transmembrane region" description="Helical" evidence="8">
    <location>
        <begin position="175"/>
        <end position="206"/>
    </location>
</feature>
<feature type="transmembrane region" description="Helical" evidence="8">
    <location>
        <begin position="369"/>
        <end position="389"/>
    </location>
</feature>
<dbReference type="GO" id="GO:0005886">
    <property type="term" value="C:plasma membrane"/>
    <property type="evidence" value="ECO:0007669"/>
    <property type="project" value="UniProtKB-SubCell"/>
</dbReference>
<keyword evidence="2" id="KW-1003">Cell membrane</keyword>
<reference evidence="10 11" key="1">
    <citation type="submission" date="2018-03" db="EMBL/GenBank/DDBJ databases">
        <title>Genomic Encyclopedia of Type Strains, Phase III (KMG-III): the genomes of soil and plant-associated and newly described type strains.</title>
        <authorList>
            <person name="Whitman W."/>
        </authorList>
    </citation>
    <scope>NUCLEOTIDE SEQUENCE [LARGE SCALE GENOMIC DNA]</scope>
    <source>
        <strain evidence="10 11">CGMCC 1.12700</strain>
    </source>
</reference>
<evidence type="ECO:0000256" key="4">
    <source>
        <dbReference type="ARBA" id="ARBA00022679"/>
    </source>
</evidence>
<evidence type="ECO:0000256" key="8">
    <source>
        <dbReference type="SAM" id="Phobius"/>
    </source>
</evidence>
<organism evidence="10 11">
    <name type="scientific">Taibaiella chishuiensis</name>
    <dbReference type="NCBI Taxonomy" id="1434707"/>
    <lineage>
        <taxon>Bacteria</taxon>
        <taxon>Pseudomonadati</taxon>
        <taxon>Bacteroidota</taxon>
        <taxon>Chitinophagia</taxon>
        <taxon>Chitinophagales</taxon>
        <taxon>Chitinophagaceae</taxon>
        <taxon>Taibaiella</taxon>
    </lineage>
</organism>
<comment type="subcellular location">
    <subcellularLocation>
        <location evidence="1">Cell membrane</location>
        <topology evidence="1">Multi-pass membrane protein</topology>
    </subcellularLocation>
</comment>
<evidence type="ECO:0000313" key="10">
    <source>
        <dbReference type="EMBL" id="PSK94247.1"/>
    </source>
</evidence>
<name>A0A2P8DAM4_9BACT</name>
<evidence type="ECO:0000256" key="2">
    <source>
        <dbReference type="ARBA" id="ARBA00022475"/>
    </source>
</evidence>
<sequence>MNRNKYLPFWLITLAVMIGLPLVTLIQDGMFMDAMLYTSVAHNQAHGFGTFWFPQFSKLNLDLPGFNSFHEQPPLAFGIESLFFRVLGNSMYVERFYVLVTMCLTAWLIYRLWQEVYKNEVTLRRLGWLPLLLWITIPTVFWGCSNNVNENTMGIFTLASVLVSFRLLQRDARNLFAWMLVGLLIFLATFTKGFPGFFPIVVPVVYWFATRRISAGRAFGYSTLLLAVPLAIYGILFLVPESRDSLSIYLFKRALLRITSDPTTSNRFASLVNLFMDLLPQLGLLLIIVLVARAKKIKAAYTGGQGGLILFFLLTGLSATAPLMLTMVQKAFYLLPGFPFFAIGTGMLLAPYISRFTEKMQTGSKGFRIFRGISVLLLCSAITVVGLQAGKVGREKDVLHDVYAIGKLLPEHSVIGINQRDFYIDWELQCYLMRYFFISVDFKPGKPLTYFILDKSLKTDTDLSRYKKMELGLEKYDLYKLEP</sequence>
<protein>
    <submittedName>
        <fullName evidence="10">Dolichyl-phosphate-mannose-protein mannosyltransferase</fullName>
    </submittedName>
</protein>
<feature type="transmembrane region" description="Helical" evidence="8">
    <location>
        <begin position="306"/>
        <end position="325"/>
    </location>
</feature>
<dbReference type="InterPro" id="IPR050297">
    <property type="entry name" value="LipidA_mod_glycosyltrf_83"/>
</dbReference>
<feature type="transmembrane region" description="Helical" evidence="8">
    <location>
        <begin position="218"/>
        <end position="239"/>
    </location>
</feature>
<evidence type="ECO:0000256" key="1">
    <source>
        <dbReference type="ARBA" id="ARBA00004651"/>
    </source>
</evidence>
<feature type="transmembrane region" description="Helical" evidence="8">
    <location>
        <begin position="96"/>
        <end position="113"/>
    </location>
</feature>
<dbReference type="EMBL" id="PYGD01000001">
    <property type="protein sequence ID" value="PSK94247.1"/>
    <property type="molecule type" value="Genomic_DNA"/>
</dbReference>
<comment type="caution">
    <text evidence="10">The sequence shown here is derived from an EMBL/GenBank/DDBJ whole genome shotgun (WGS) entry which is preliminary data.</text>
</comment>
<dbReference type="PANTHER" id="PTHR33908">
    <property type="entry name" value="MANNOSYLTRANSFERASE YKCB-RELATED"/>
    <property type="match status" value="1"/>
</dbReference>
<keyword evidence="11" id="KW-1185">Reference proteome</keyword>
<dbReference type="Pfam" id="PF13231">
    <property type="entry name" value="PMT_2"/>
    <property type="match status" value="1"/>
</dbReference>
<dbReference type="RefSeq" id="WP_106520967.1">
    <property type="nucleotide sequence ID" value="NZ_PYGD01000001.1"/>
</dbReference>
<feature type="transmembrane region" description="Helical" evidence="8">
    <location>
        <begin position="274"/>
        <end position="294"/>
    </location>
</feature>
<feature type="transmembrane region" description="Helical" evidence="8">
    <location>
        <begin position="125"/>
        <end position="144"/>
    </location>
</feature>
<keyword evidence="6 8" id="KW-1133">Transmembrane helix</keyword>
<evidence type="ECO:0000256" key="5">
    <source>
        <dbReference type="ARBA" id="ARBA00022692"/>
    </source>
</evidence>
<keyword evidence="4 10" id="KW-0808">Transferase</keyword>
<dbReference type="OrthoDB" id="8353433at2"/>
<gene>
    <name evidence="10" type="ORF">B0I18_101402</name>
</gene>
<feature type="domain" description="Glycosyltransferase RgtA/B/C/D-like" evidence="9">
    <location>
        <begin position="72"/>
        <end position="230"/>
    </location>
</feature>
<keyword evidence="5 8" id="KW-0812">Transmembrane</keyword>
<dbReference type="GO" id="GO:0009103">
    <property type="term" value="P:lipopolysaccharide biosynthetic process"/>
    <property type="evidence" value="ECO:0007669"/>
    <property type="project" value="UniProtKB-ARBA"/>
</dbReference>
<dbReference type="PANTHER" id="PTHR33908:SF11">
    <property type="entry name" value="MEMBRANE PROTEIN"/>
    <property type="match status" value="1"/>
</dbReference>
<evidence type="ECO:0000256" key="3">
    <source>
        <dbReference type="ARBA" id="ARBA00022676"/>
    </source>
</evidence>
<feature type="transmembrane region" description="Helical" evidence="8">
    <location>
        <begin position="331"/>
        <end position="349"/>
    </location>
</feature>
<keyword evidence="7 8" id="KW-0472">Membrane</keyword>
<dbReference type="GO" id="GO:0016763">
    <property type="term" value="F:pentosyltransferase activity"/>
    <property type="evidence" value="ECO:0007669"/>
    <property type="project" value="TreeGrafter"/>
</dbReference>
<evidence type="ECO:0000259" key="9">
    <source>
        <dbReference type="Pfam" id="PF13231"/>
    </source>
</evidence>
<dbReference type="Proteomes" id="UP000240572">
    <property type="component" value="Unassembled WGS sequence"/>
</dbReference>
<accession>A0A2P8DAM4</accession>
<feature type="transmembrane region" description="Helical" evidence="8">
    <location>
        <begin position="6"/>
        <end position="26"/>
    </location>
</feature>
<evidence type="ECO:0000256" key="7">
    <source>
        <dbReference type="ARBA" id="ARBA00023136"/>
    </source>
</evidence>
<keyword evidence="3 10" id="KW-0328">Glycosyltransferase</keyword>
<evidence type="ECO:0000313" key="11">
    <source>
        <dbReference type="Proteomes" id="UP000240572"/>
    </source>
</evidence>
<dbReference type="InterPro" id="IPR038731">
    <property type="entry name" value="RgtA/B/C-like"/>
</dbReference>
<evidence type="ECO:0000256" key="6">
    <source>
        <dbReference type="ARBA" id="ARBA00022989"/>
    </source>
</evidence>
<dbReference type="AlphaFoldDB" id="A0A2P8DAM4"/>